<dbReference type="GO" id="GO:0019068">
    <property type="term" value="P:virion assembly"/>
    <property type="evidence" value="ECO:0007669"/>
    <property type="project" value="InterPro"/>
</dbReference>
<keyword evidence="1" id="KW-0920">Virion tegument</keyword>
<reference evidence="4 5" key="1">
    <citation type="journal article" date="2001" name="Proc. Natl. Acad. Sci. U.S.A.">
        <title>An Epstein-Barr-related herpesvirus from marmoset lymphomas.</title>
        <authorList>
            <person name="Cho Y."/>
            <person name="Ramer J."/>
            <person name="Rivailler P."/>
            <person name="Quink C."/>
            <person name="Garber R.L."/>
            <person name="Beier D.R."/>
            <person name="Wang F."/>
        </authorList>
    </citation>
    <scope>NUCLEOTIDE SEQUENCE [LARGE SCALE GENOMIC DNA]</scope>
    <source>
        <strain evidence="4 5">CJ0149</strain>
    </source>
</reference>
<reference evidence="4 5" key="2">
    <citation type="journal article" date="2002" name="J. Virol.">
        <title>Complete genomic sequence of an Epstein-Barr virus-related herpesvirus naturally infecting a new world primate: a defining point in the evolution of oncogenic lymphocryptoviruses.</title>
        <authorList>
            <person name="Rivailler P."/>
            <person name="Cho Y.G."/>
            <person name="Wang F."/>
        </authorList>
    </citation>
    <scope>NUCLEOTIDE SEQUENCE [LARGE SCALE GENOMIC DNA]</scope>
    <source>
        <strain evidence="4 5">CJ0149</strain>
    </source>
</reference>
<dbReference type="OrthoDB" id="5191at10239"/>
<evidence type="ECO:0000313" key="5">
    <source>
        <dbReference type="Proteomes" id="UP000202809"/>
    </source>
</evidence>
<keyword evidence="5" id="KW-1185">Reference proteome</keyword>
<organism evidence="4 5">
    <name type="scientific">callitrichine gammaherpesvirus 3</name>
    <name type="common">Marmoset lymphocryptovirus</name>
    <dbReference type="NCBI Taxonomy" id="106331"/>
    <lineage>
        <taxon>Viruses</taxon>
        <taxon>Duplodnaviria</taxon>
        <taxon>Heunggongvirae</taxon>
        <taxon>Peploviricota</taxon>
        <taxon>Herviviricetes</taxon>
        <taxon>Herpesvirales</taxon>
        <taxon>Orthoherpesviridae</taxon>
        <taxon>Gammaherpesvirinae</taxon>
        <taxon>Lymphocryptovirus</taxon>
        <taxon>Lymphocryptovirus callitrichinegamma3</taxon>
    </lineage>
</organism>
<dbReference type="KEGG" id="vg:955877"/>
<feature type="region of interest" description="Disordered" evidence="3">
    <location>
        <begin position="1037"/>
        <end position="1071"/>
    </location>
</feature>
<evidence type="ECO:0000313" key="4">
    <source>
        <dbReference type="EMBL" id="AAK38266.1"/>
    </source>
</evidence>
<dbReference type="InterPro" id="IPR007611">
    <property type="entry name" value="Herpes_U30"/>
</dbReference>
<dbReference type="EMBL" id="AF319782">
    <property type="protein sequence ID" value="AAK38266.1"/>
    <property type="molecule type" value="Genomic_DNA"/>
</dbReference>
<proteinExistence type="predicted"/>
<name>Q993F2_9GAMA</name>
<evidence type="ECO:0000256" key="1">
    <source>
        <dbReference type="ARBA" id="ARBA00022580"/>
    </source>
</evidence>
<feature type="compositionally biased region" description="Basic and acidic residues" evidence="3">
    <location>
        <begin position="1047"/>
        <end position="1057"/>
    </location>
</feature>
<dbReference type="Pfam" id="PF04523">
    <property type="entry name" value="Herpes_U30"/>
    <property type="match status" value="1"/>
</dbReference>
<dbReference type="Proteomes" id="UP000202809">
    <property type="component" value="Segment"/>
</dbReference>
<keyword evidence="2" id="KW-0946">Virion</keyword>
<dbReference type="GO" id="GO:0044423">
    <property type="term" value="C:virion component"/>
    <property type="evidence" value="ECO:0007669"/>
    <property type="project" value="UniProtKB-KW"/>
</dbReference>
<sequence>MNSVPPSGGQNVEQPSVSSVTDVTGLVKVTAQLQAANNDHTARIRALMPLEFGVFGLGDLTSYTLVREFLNTLLSLSGNGYIASILRHHVYFLLRAASFSNQRFTVKDLEEALRVLETSLPSTDTDDPLDGHKLISGIRGVISEYRLAMESREPLNVHPGPVATCACVEELVADAYINYWDSLPREGLKFPNFNNSSVLERWLTIVYMETNRYPWDNGIKVTVKDIHVLARELVEQHGGRLFRRPESLSNVIASLPIARRRAAEIVGVYAEQSGGTPPSADVVPVLAFDADCLSTLGPTGVLFYDYIFEALLWDQSYGVPEDAVTKFLAGSLVELESLATHVQSAASKQYFSVASIEATLDVLLSHGLNEEAARTYTTLLSSAPQGARRRWVGLEETLELLEKLATFALHFFDLLTSASPTSRFAREARSIYLQAEALAAEDISRHGHTPNEWNNVSPLRIFLVSPPTLEYEEVAAAMTSDLMRSFMWIRYSRLWQVSPPPDKPPTGTRQLIPETIPTEATTQKYPTKDAVEEYCRSLKAGQTSQADATYAISPFFPAAFIKFQLIPTLRLILSNELPRIRSQALLRWLVAFGPDATQAELLRARRPLALMYAAMLEIYDGAPAMPGHSEDEDADRDVSSPDSIIRILDAAHETLLAISDVVPDVTFPTSLFSLLFTLRYSSLSETMKISTQRFITTGQDLTRDIIPITRAAAALCSCPIEYDAESEQVQIPITSDNKSFSTTISTLRTLVGAIQDKCRDTVSRWAELCSQFTTLRRRMIPALREAMGVITHPIWQSCPTAGNLRPNLEEIDESVRKAVAIGHALTAALGTCAAYHLRDKYFERLFLPPHITVEQAEDIVRKGQSDYTSEPAVIVPKPLDPNSTELSSMPSMRLEDLIFLGKSICPSLMDTSPPENPSATAIKTYSDKTDIPAEDITVMPFRRDIKVGFTQAAALWVDDIPALAGRLILNNSTTLRNTTRLASPGYLAEIVFDNAWEEDRGENTAGVQTARPIPPDIKPNLPLSAATAAAAVFRSRRVRNRTSPYQGRREKVGEAGNHDAGTIHGPNTAQT</sequence>
<evidence type="ECO:0000256" key="3">
    <source>
        <dbReference type="SAM" id="MobiDB-lite"/>
    </source>
</evidence>
<dbReference type="GeneID" id="955877"/>
<accession>Q993F2</accession>
<dbReference type="RefSeq" id="NP_733911.1">
    <property type="nucleotide sequence ID" value="NC_004367.1"/>
</dbReference>
<evidence type="ECO:0000256" key="2">
    <source>
        <dbReference type="ARBA" id="ARBA00022844"/>
    </source>
</evidence>
<protein>
    <submittedName>
        <fullName evidence="4">ORF57</fullName>
    </submittedName>
</protein>